<keyword evidence="2" id="KW-0217">Developmental protein</keyword>
<dbReference type="Proteomes" id="UP001075354">
    <property type="component" value="Chromosome 14"/>
</dbReference>
<feature type="compositionally biased region" description="Pro residues" evidence="6">
    <location>
        <begin position="105"/>
        <end position="115"/>
    </location>
</feature>
<evidence type="ECO:0000256" key="2">
    <source>
        <dbReference type="ARBA" id="ARBA00022473"/>
    </source>
</evidence>
<evidence type="ECO:0000256" key="5">
    <source>
        <dbReference type="ARBA" id="ARBA00023242"/>
    </source>
</evidence>
<keyword evidence="5" id="KW-0539">Nucleus</keyword>
<keyword evidence="4" id="KW-0371">Homeobox</keyword>
<feature type="compositionally biased region" description="Low complexity" evidence="6">
    <location>
        <begin position="135"/>
        <end position="178"/>
    </location>
</feature>
<evidence type="ECO:0000256" key="4">
    <source>
        <dbReference type="ARBA" id="ARBA00023155"/>
    </source>
</evidence>
<feature type="compositionally biased region" description="Low complexity" evidence="6">
    <location>
        <begin position="187"/>
        <end position="207"/>
    </location>
</feature>
<dbReference type="AlphaFoldDB" id="A0AAV7X9U0"/>
<evidence type="ECO:0000256" key="6">
    <source>
        <dbReference type="SAM" id="MobiDB-lite"/>
    </source>
</evidence>
<sequence>MSSYQFVNSLASCYANQSQQQAQARTGPSPVEGHHQQHSSTATSPGGDYYNSNGNYSASPTCYSPQGYGQQGYGHMAGAGDMMDYTQLHPATSHQRHLQQHMPTSPGPGPAPPAPSGLLSPNASCKYEGMSMTPSVSSPQDLSSSSSSSVAAKSSSAGAKASSSVTSPVTVSTRPSASASPGLNEASPSPASSTSSTSSGNNNHGSSKSGGGSSGPSGNPPQIYPWMKRVHLGQSEYRP</sequence>
<evidence type="ECO:0000256" key="1">
    <source>
        <dbReference type="ARBA" id="ARBA00004123"/>
    </source>
</evidence>
<gene>
    <name evidence="7" type="ORF">ONE63_003701</name>
</gene>
<feature type="region of interest" description="Disordered" evidence="6">
    <location>
        <begin position="91"/>
        <end position="239"/>
    </location>
</feature>
<reference evidence="7" key="1">
    <citation type="submission" date="2022-12" db="EMBL/GenBank/DDBJ databases">
        <title>Chromosome-level genome assembly of the bean flower thrips Megalurothrips usitatus.</title>
        <authorList>
            <person name="Ma L."/>
            <person name="Liu Q."/>
            <person name="Li H."/>
            <person name="Cai W."/>
        </authorList>
    </citation>
    <scope>NUCLEOTIDE SEQUENCE</scope>
    <source>
        <strain evidence="7">Cailab_2022a</strain>
    </source>
</reference>
<dbReference type="PROSITE" id="PS00032">
    <property type="entry name" value="ANTENNAPEDIA"/>
    <property type="match status" value="1"/>
</dbReference>
<organism evidence="7 8">
    <name type="scientific">Megalurothrips usitatus</name>
    <name type="common">bean blossom thrips</name>
    <dbReference type="NCBI Taxonomy" id="439358"/>
    <lineage>
        <taxon>Eukaryota</taxon>
        <taxon>Metazoa</taxon>
        <taxon>Ecdysozoa</taxon>
        <taxon>Arthropoda</taxon>
        <taxon>Hexapoda</taxon>
        <taxon>Insecta</taxon>
        <taxon>Pterygota</taxon>
        <taxon>Neoptera</taxon>
        <taxon>Paraneoptera</taxon>
        <taxon>Thysanoptera</taxon>
        <taxon>Terebrantia</taxon>
        <taxon>Thripoidea</taxon>
        <taxon>Thripidae</taxon>
        <taxon>Megalurothrips</taxon>
    </lineage>
</organism>
<name>A0AAV7X9U0_9NEOP</name>
<dbReference type="GO" id="GO:0003677">
    <property type="term" value="F:DNA binding"/>
    <property type="evidence" value="ECO:0007669"/>
    <property type="project" value="UniProtKB-KW"/>
</dbReference>
<accession>A0AAV7X9U0</accession>
<evidence type="ECO:0008006" key="9">
    <source>
        <dbReference type="Google" id="ProtNLM"/>
    </source>
</evidence>
<keyword evidence="3" id="KW-0238">DNA-binding</keyword>
<evidence type="ECO:0000313" key="8">
    <source>
        <dbReference type="Proteomes" id="UP001075354"/>
    </source>
</evidence>
<dbReference type="EMBL" id="JAPTSV010000014">
    <property type="protein sequence ID" value="KAJ1520589.1"/>
    <property type="molecule type" value="Genomic_DNA"/>
</dbReference>
<comment type="subcellular location">
    <subcellularLocation>
        <location evidence="1">Nucleus</location>
    </subcellularLocation>
</comment>
<feature type="region of interest" description="Disordered" evidence="6">
    <location>
        <begin position="19"/>
        <end position="51"/>
    </location>
</feature>
<evidence type="ECO:0000313" key="7">
    <source>
        <dbReference type="EMBL" id="KAJ1520589.1"/>
    </source>
</evidence>
<comment type="caution">
    <text evidence="7">The sequence shown here is derived from an EMBL/GenBank/DDBJ whole genome shotgun (WGS) entry which is preliminary data.</text>
</comment>
<keyword evidence="8" id="KW-1185">Reference proteome</keyword>
<evidence type="ECO:0000256" key="3">
    <source>
        <dbReference type="ARBA" id="ARBA00023125"/>
    </source>
</evidence>
<feature type="compositionally biased region" description="Polar residues" evidence="6">
    <location>
        <begin position="38"/>
        <end position="51"/>
    </location>
</feature>
<dbReference type="GO" id="GO:0005634">
    <property type="term" value="C:nucleus"/>
    <property type="evidence" value="ECO:0007669"/>
    <property type="project" value="UniProtKB-SubCell"/>
</dbReference>
<protein>
    <recommendedName>
        <fullName evidence="9">Homeotic protein Sex combs reduced-like</fullName>
    </recommendedName>
</protein>
<proteinExistence type="predicted"/>
<dbReference type="InterPro" id="IPR001827">
    <property type="entry name" value="Homeobox_Antennapedia_CS"/>
</dbReference>
<dbReference type="GO" id="GO:0003700">
    <property type="term" value="F:DNA-binding transcription factor activity"/>
    <property type="evidence" value="ECO:0007669"/>
    <property type="project" value="InterPro"/>
</dbReference>